<evidence type="ECO:0000313" key="1">
    <source>
        <dbReference type="EMBL" id="KAH7914359.1"/>
    </source>
</evidence>
<keyword evidence="2" id="KW-1185">Reference proteome</keyword>
<proteinExistence type="predicted"/>
<gene>
    <name evidence="1" type="ORF">BJ138DRAFT_1079755</name>
</gene>
<name>A0ACB8AN51_9AGAM</name>
<evidence type="ECO:0000313" key="2">
    <source>
        <dbReference type="Proteomes" id="UP000790377"/>
    </source>
</evidence>
<reference evidence="1" key="1">
    <citation type="journal article" date="2021" name="New Phytol.">
        <title>Evolutionary innovations through gain and loss of genes in the ectomycorrhizal Boletales.</title>
        <authorList>
            <person name="Wu G."/>
            <person name="Miyauchi S."/>
            <person name="Morin E."/>
            <person name="Kuo A."/>
            <person name="Drula E."/>
            <person name="Varga T."/>
            <person name="Kohler A."/>
            <person name="Feng B."/>
            <person name="Cao Y."/>
            <person name="Lipzen A."/>
            <person name="Daum C."/>
            <person name="Hundley H."/>
            <person name="Pangilinan J."/>
            <person name="Johnson J."/>
            <person name="Barry K."/>
            <person name="LaButti K."/>
            <person name="Ng V."/>
            <person name="Ahrendt S."/>
            <person name="Min B."/>
            <person name="Choi I.G."/>
            <person name="Park H."/>
            <person name="Plett J.M."/>
            <person name="Magnuson J."/>
            <person name="Spatafora J.W."/>
            <person name="Nagy L.G."/>
            <person name="Henrissat B."/>
            <person name="Grigoriev I.V."/>
            <person name="Yang Z.L."/>
            <person name="Xu J."/>
            <person name="Martin F.M."/>
        </authorList>
    </citation>
    <scope>NUCLEOTIDE SEQUENCE</scope>
    <source>
        <strain evidence="1">ATCC 28755</strain>
    </source>
</reference>
<organism evidence="1 2">
    <name type="scientific">Hygrophoropsis aurantiaca</name>
    <dbReference type="NCBI Taxonomy" id="72124"/>
    <lineage>
        <taxon>Eukaryota</taxon>
        <taxon>Fungi</taxon>
        <taxon>Dikarya</taxon>
        <taxon>Basidiomycota</taxon>
        <taxon>Agaricomycotina</taxon>
        <taxon>Agaricomycetes</taxon>
        <taxon>Agaricomycetidae</taxon>
        <taxon>Boletales</taxon>
        <taxon>Coniophorineae</taxon>
        <taxon>Hygrophoropsidaceae</taxon>
        <taxon>Hygrophoropsis</taxon>
    </lineage>
</organism>
<accession>A0ACB8AN51</accession>
<sequence length="641" mass="72805">MIRSQGRKTIHGSQCLQKCWPTHHILEPLLYRLISTERHSDNRPPRLALRRQSDNPSSSTARKTPSERNGLSRASLSPGKLPNKRLSQKKNDEAVPPNRLLTPYNLAMQLKRMCSEGNYDDAVERLKTTPRDAQNVKVWNTMISHCLAAKRYSLAYDLFTDMKRRGFSPNTVTFSTMFNGLSHITSWSTHTKQLANAHSLYEYFLKHIESVKYHEPDDTQELNPQPIAIYMKILGAAGEYQKIFDVYFAMDQEGPLAPNKYIFTAMFSAISSREAGSKVDRTSSMSMKAASDAKHVWMQMEKVMQKTSHFDLDPVLISTAIRAFTHGRPNDQNFAFEIVKDHLGLAKPGEPVPRGLSKNLNSWTLDAVLQLCNVMQKHRLCIHFVRQVMDKVSFEKPWMRDLLDIHHVNRLLNAYVGLANLGSLDESSQALEALEWALKNDAIYTMPKLAPTVQTYHLVLTTCWRSAHWAGAIRTFELMTGIMTDGFFENEGKISPVTERRPNGKTFYADVETMSYIVRTALATANSSDMRQAMWLTEHVGVDYLLRVQDNTSHFHRAKFCSALVEVIDRLLSPDAEKVDAERRQHWRAWKAQALEIARSSKGSPTPQAEEQVLGSAGAVKSMDDFVGFQMATRSAQPRKK</sequence>
<dbReference type="EMBL" id="MU267615">
    <property type="protein sequence ID" value="KAH7914359.1"/>
    <property type="molecule type" value="Genomic_DNA"/>
</dbReference>
<dbReference type="Proteomes" id="UP000790377">
    <property type="component" value="Unassembled WGS sequence"/>
</dbReference>
<protein>
    <submittedName>
        <fullName evidence="1">Uncharacterized protein</fullName>
    </submittedName>
</protein>
<comment type="caution">
    <text evidence="1">The sequence shown here is derived from an EMBL/GenBank/DDBJ whole genome shotgun (WGS) entry which is preliminary data.</text>
</comment>